<dbReference type="InterPro" id="IPR008920">
    <property type="entry name" value="TF_FadR/GntR_C"/>
</dbReference>
<dbReference type="InterPro" id="IPR036388">
    <property type="entry name" value="WH-like_DNA-bd_sf"/>
</dbReference>
<dbReference type="GO" id="GO:0003677">
    <property type="term" value="F:DNA binding"/>
    <property type="evidence" value="ECO:0007669"/>
    <property type="project" value="UniProtKB-KW"/>
</dbReference>
<dbReference type="SUPFAM" id="SSF48008">
    <property type="entry name" value="GntR ligand-binding domain-like"/>
    <property type="match status" value="1"/>
</dbReference>
<dbReference type="InterPro" id="IPR011711">
    <property type="entry name" value="GntR_C"/>
</dbReference>
<keyword evidence="7" id="KW-1185">Reference proteome</keyword>
<dbReference type="PANTHER" id="PTHR43537:SF5">
    <property type="entry name" value="UXU OPERON TRANSCRIPTIONAL REGULATOR"/>
    <property type="match status" value="1"/>
</dbReference>
<accession>A0A2K8N5K2</accession>
<dbReference type="CDD" id="cd07377">
    <property type="entry name" value="WHTH_GntR"/>
    <property type="match status" value="1"/>
</dbReference>
<dbReference type="SMART" id="SM00895">
    <property type="entry name" value="FCD"/>
    <property type="match status" value="1"/>
</dbReference>
<dbReference type="Gene3D" id="1.10.10.10">
    <property type="entry name" value="Winged helix-like DNA-binding domain superfamily/Winged helix DNA-binding domain"/>
    <property type="match status" value="1"/>
</dbReference>
<dbReference type="EMBL" id="CP024955">
    <property type="protein sequence ID" value="ATY84606.1"/>
    <property type="molecule type" value="Genomic_DNA"/>
</dbReference>
<keyword evidence="2" id="KW-0238">DNA-binding</keyword>
<dbReference type="GO" id="GO:0003700">
    <property type="term" value="F:DNA-binding transcription factor activity"/>
    <property type="evidence" value="ECO:0007669"/>
    <property type="project" value="InterPro"/>
</dbReference>
<keyword evidence="3" id="KW-0804">Transcription</keyword>
<dbReference type="PROSITE" id="PS50949">
    <property type="entry name" value="HTH_GNTR"/>
    <property type="match status" value="1"/>
</dbReference>
<dbReference type="KEGG" id="kyr:CVV65_06305"/>
<reference evidence="7" key="1">
    <citation type="submission" date="2017-11" db="EMBL/GenBank/DDBJ databases">
        <title>Complete Genome Sequence of Kyrpidia sp. Strain EA-1, a thermophilic, hydrogen-oxidizing Bacterium, isolated from the Azores.</title>
        <authorList>
            <person name="Reiner J.E."/>
            <person name="Lapp C.J."/>
            <person name="Bunk B."/>
            <person name="Gescher J."/>
        </authorList>
    </citation>
    <scope>NUCLEOTIDE SEQUENCE [LARGE SCALE GENOMIC DNA]</scope>
    <source>
        <strain evidence="7">EA-1</strain>
    </source>
</reference>
<dbReference type="SMART" id="SM00345">
    <property type="entry name" value="HTH_GNTR"/>
    <property type="match status" value="1"/>
</dbReference>
<evidence type="ECO:0000259" key="5">
    <source>
        <dbReference type="PROSITE" id="PS50949"/>
    </source>
</evidence>
<dbReference type="AlphaFoldDB" id="A0A2K8N5K2"/>
<evidence type="ECO:0000256" key="3">
    <source>
        <dbReference type="ARBA" id="ARBA00023163"/>
    </source>
</evidence>
<dbReference type="Pfam" id="PF07729">
    <property type="entry name" value="FCD"/>
    <property type="match status" value="1"/>
</dbReference>
<evidence type="ECO:0000313" key="7">
    <source>
        <dbReference type="Proteomes" id="UP000231932"/>
    </source>
</evidence>
<dbReference type="InterPro" id="IPR036390">
    <property type="entry name" value="WH_DNA-bd_sf"/>
</dbReference>
<gene>
    <name evidence="6" type="ORF">CVV65_06305</name>
</gene>
<sequence>MPMIQPVRRSKLSEAVVEQLKELIQSGVYPPGTKLPPEKELAKQFGVSRASVREALSVLASAGIIDVRQGEGSFVLEADLSRYIPPVAVSMIAFPKQILHLLEMRSILETSAAELAARRAGDREKAEIERAMQGYLDELRAGRVGDAGDLQFHQAVAKATGNPILVELMARVSDLVREGMRYTLGQNQGNLKRMREVYDEHDRIYQAIRERRPEEARAAMAFHLGKVREKVQREMNLKPPEDGQTHDGLQGPGTGAGEPESVASPFPSGEESGR</sequence>
<feature type="region of interest" description="Disordered" evidence="4">
    <location>
        <begin position="234"/>
        <end position="274"/>
    </location>
</feature>
<dbReference type="SUPFAM" id="SSF46785">
    <property type="entry name" value="Winged helix' DNA-binding domain"/>
    <property type="match status" value="1"/>
</dbReference>
<proteinExistence type="predicted"/>
<dbReference type="PRINTS" id="PR00035">
    <property type="entry name" value="HTHGNTR"/>
</dbReference>
<organism evidence="6 7">
    <name type="scientific">Kyrpidia spormannii</name>
    <dbReference type="NCBI Taxonomy" id="2055160"/>
    <lineage>
        <taxon>Bacteria</taxon>
        <taxon>Bacillati</taxon>
        <taxon>Bacillota</taxon>
        <taxon>Bacilli</taxon>
        <taxon>Bacillales</taxon>
        <taxon>Alicyclobacillaceae</taxon>
        <taxon>Kyrpidia</taxon>
    </lineage>
</organism>
<dbReference type="Proteomes" id="UP000231932">
    <property type="component" value="Chromosome"/>
</dbReference>
<feature type="compositionally biased region" description="Basic and acidic residues" evidence="4">
    <location>
        <begin position="234"/>
        <end position="245"/>
    </location>
</feature>
<evidence type="ECO:0000256" key="2">
    <source>
        <dbReference type="ARBA" id="ARBA00023125"/>
    </source>
</evidence>
<evidence type="ECO:0000256" key="1">
    <source>
        <dbReference type="ARBA" id="ARBA00023015"/>
    </source>
</evidence>
<dbReference type="Gene3D" id="1.20.120.530">
    <property type="entry name" value="GntR ligand-binding domain-like"/>
    <property type="match status" value="1"/>
</dbReference>
<name>A0A2K8N5K2_9BACL</name>
<evidence type="ECO:0000313" key="6">
    <source>
        <dbReference type="EMBL" id="ATY84606.1"/>
    </source>
</evidence>
<dbReference type="InterPro" id="IPR000524">
    <property type="entry name" value="Tscrpt_reg_HTH_GntR"/>
</dbReference>
<protein>
    <submittedName>
        <fullName evidence="6">FadR family transcriptional regulator</fullName>
    </submittedName>
</protein>
<evidence type="ECO:0000256" key="4">
    <source>
        <dbReference type="SAM" id="MobiDB-lite"/>
    </source>
</evidence>
<dbReference type="Pfam" id="PF00392">
    <property type="entry name" value="GntR"/>
    <property type="match status" value="1"/>
</dbReference>
<dbReference type="PANTHER" id="PTHR43537">
    <property type="entry name" value="TRANSCRIPTIONAL REGULATOR, GNTR FAMILY"/>
    <property type="match status" value="1"/>
</dbReference>
<keyword evidence="1" id="KW-0805">Transcription regulation</keyword>
<feature type="domain" description="HTH gntR-type" evidence="5">
    <location>
        <begin position="10"/>
        <end position="78"/>
    </location>
</feature>